<dbReference type="GeneID" id="103709597"/>
<accession>A0A8B7C7F2</accession>
<protein>
    <submittedName>
        <fullName evidence="28">Endoribonuclease Dicer homolog 3a-like</fullName>
    </submittedName>
</protein>
<keyword evidence="6" id="KW-0479">Metal-binding</keyword>
<reference evidence="28" key="2">
    <citation type="submission" date="2025-08" db="UniProtKB">
        <authorList>
            <consortium name="RefSeq"/>
        </authorList>
    </citation>
    <scope>IDENTIFICATION</scope>
    <source>
        <tissue evidence="28">Young leaves</tissue>
    </source>
</reference>
<dbReference type="PROSITE" id="PS51194">
    <property type="entry name" value="HELICASE_CTER"/>
    <property type="match status" value="1"/>
</dbReference>
<evidence type="ECO:0000256" key="4">
    <source>
        <dbReference type="ARBA" id="ARBA00011499"/>
    </source>
</evidence>
<dbReference type="FunFam" id="3.40.50.300:FF:000420">
    <property type="entry name" value="Endoribonuclease dicer-like 1"/>
    <property type="match status" value="1"/>
</dbReference>
<sequence>MPLSTMAPPAAVNPSKRPPETADSEGSGAGAKKQKGECREFEPRSYQVAVYEVALRRNTIAVLDTGAGKTMIAVMLIKEIGKELKMSGDRRIIIFLAPTVHLVTQQFEVIKIHTDFEVAHYFGAKGVDEWTAACWEKEVATYQVMVMTPQILLDALRKAFLTLDIVRLLIFDECHHATGNHPYARIMKEFYHKTVLRISVFGMTASPVARKGVSSVTDCEDQLSELESILDAKMYTVADRSEMEFYVPAAKEVKRYYNPNIFLHEDLKSELELLWAKYDASVTQLQNSPLYQHRDATERIKASRRQLSNWHEKICFCLDDHGLICANEATKICMEAVHHPYSAEGCDFPMENVVQYSAFLEEVLHAVEKRMLDGYEMLLKTECGCLEAMHLGYISPKLYELMQIFKSFGASNHVLCLIFVDRIITAKVVERLMKKISYLSHFTVSYLTGGSASVDALTPKMQKKTLHSFRSGKVNLLFTTDVAEEGLHIPDCSCVIRFDLPKTVRSYVQSHGRARQAGSLYVIMLERGNIQQRNLLFDIIRSKHSMLDTALNRDPHALISKLSSDEEIDAYYVESTGARITADSSVSLVYKYCEKLPRDKYFTPKPVFEFTLYGGSYQCTLTLPPNAAFQTLVGPVHRNSHMAKQLVCMDACKKLHQLGVLNDHLLPFAEECLEIVCDENYEEKETAAGAGTTKRKELHGTTTVCALSGTWAHEKAGVTLQGYKLNFTCDKVGQSYCDFVLLVDARLDEDIASTEIDLYLVDKIVKASVSPCGLIQLDMEQVEEAKLFQEIFFNGLFGRLFSGSRSSRKPREFLLKEDDISLWSTQNMYLLLPLEASCNQDHEVICINWKGISASASIVRFMRDIYMPVAANGPFGSFCSGSSETEWCESDMIQLANKTANLQSFKNMVVIAIHTGKIYSVLDVVIGSCAGSPFDGNSEKSPPEFRTYSEYFNKKYGIMLRHPGQPLLLLKHSHNPHNLLSSKSKHEGNVASKKSDKPQNHVHMPPELLIHIDVPIDVLKSFYLLPSLMHRVESLMLASQLRKEIAFYPSNTCISNFLILEAISTVRCCEDFSMERLELLGDSVLKYAVSCYLFMKFPKKHEGQLSSCRSQLICNAMLHRLGTKHNIQGYIRDAAFDPRRWVAPGQLTLHPALCKCGVENSEVPKKIIHETEDKYVVIGKACDKGHRWICSKTISDCAEALIGAYYVGGGLGAALAVLKWLGIDAELEPELVEDVMRTASMYNYHPRIDEIETLESKLGYRFSVRGLLLEAITHASQQELGACYCYQRLEFLGDSVLDLLITWHLFKCHKDIDPGELTDLRSASVNNDNFAQVAIRHKLQQYLQHGSGLLLEQITEYVKRLENSPEDKYLVSSTSSSKGPKVLGDIIESIAGAILIDTKLNLNKVWEIFEPLLSPIVTPDNLELPPLRELTELCSHYGYFLNTKCETKGDTVVAMLEVQLKDVLVVRRGCERNKKAAKGQAAALLLKDLGERGFHIIAMPPKGSNLEKIL</sequence>
<evidence type="ECO:0000259" key="25">
    <source>
        <dbReference type="PROSITE" id="PS51194"/>
    </source>
</evidence>
<evidence type="ECO:0000256" key="10">
    <source>
        <dbReference type="ARBA" id="ARBA00022801"/>
    </source>
</evidence>
<comment type="function">
    <text evidence="19">Probably involved in the RNA silencing pathway. May cleave double-stranded RNA to produce short 21-24 nucleotides (nt) RNAs which target the selective destruction of complementary RNAs.</text>
</comment>
<dbReference type="GO" id="GO:0003723">
    <property type="term" value="F:RNA binding"/>
    <property type="evidence" value="ECO:0007669"/>
    <property type="project" value="UniProtKB-UniRule"/>
</dbReference>
<name>A0A8B7C7F2_PHODC</name>
<evidence type="ECO:0000256" key="14">
    <source>
        <dbReference type="ARBA" id="ARBA00022884"/>
    </source>
</evidence>
<dbReference type="PANTHER" id="PTHR14950:SF46">
    <property type="entry name" value="ENDORIBONUCLEASE DICER HOMOLOG 3"/>
    <property type="match status" value="1"/>
</dbReference>
<dbReference type="OrthoDB" id="6513042at2759"/>
<dbReference type="GO" id="GO:0005524">
    <property type="term" value="F:ATP binding"/>
    <property type="evidence" value="ECO:0007669"/>
    <property type="project" value="UniProtKB-KW"/>
</dbReference>
<keyword evidence="14 20" id="KW-0694">RNA-binding</keyword>
<dbReference type="FunFam" id="1.10.1520.10:FF:000008">
    <property type="entry name" value="Dicer-like 104"/>
    <property type="match status" value="1"/>
</dbReference>
<evidence type="ECO:0000256" key="1">
    <source>
        <dbReference type="ARBA" id="ARBA00001936"/>
    </source>
</evidence>
<dbReference type="InterPro" id="IPR027417">
    <property type="entry name" value="P-loop_NTPase"/>
</dbReference>
<dbReference type="InterPro" id="IPR014001">
    <property type="entry name" value="Helicase_ATP-bd"/>
</dbReference>
<dbReference type="FunFam" id="3.40.50.300:FF:000705">
    <property type="entry name" value="Endoribonuclease dicer-like protein"/>
    <property type="match status" value="1"/>
</dbReference>
<feature type="domain" description="Helicase C-terminal" evidence="25">
    <location>
        <begin position="397"/>
        <end position="555"/>
    </location>
</feature>
<feature type="domain" description="Helicase ATP-binding" evidence="24">
    <location>
        <begin position="50"/>
        <end position="225"/>
    </location>
</feature>
<evidence type="ECO:0000313" key="27">
    <source>
        <dbReference type="Proteomes" id="UP000228380"/>
    </source>
</evidence>
<dbReference type="Gene3D" id="2.170.260.10">
    <property type="entry name" value="paz domain"/>
    <property type="match status" value="1"/>
</dbReference>
<dbReference type="InterPro" id="IPR005034">
    <property type="entry name" value="Dicer_dimerisation"/>
</dbReference>
<evidence type="ECO:0000256" key="20">
    <source>
        <dbReference type="PROSITE-ProRule" id="PRU00657"/>
    </source>
</evidence>
<dbReference type="Pfam" id="PF00271">
    <property type="entry name" value="Helicase_C"/>
    <property type="match status" value="1"/>
</dbReference>
<evidence type="ECO:0000256" key="6">
    <source>
        <dbReference type="ARBA" id="ARBA00022723"/>
    </source>
</evidence>
<gene>
    <name evidence="28" type="primary">LOC103709597</name>
</gene>
<evidence type="ECO:0000256" key="12">
    <source>
        <dbReference type="ARBA" id="ARBA00022840"/>
    </source>
</evidence>
<dbReference type="CDD" id="cd18802">
    <property type="entry name" value="SF2_C_dicer"/>
    <property type="match status" value="1"/>
</dbReference>
<evidence type="ECO:0000256" key="16">
    <source>
        <dbReference type="ARBA" id="ARBA00023211"/>
    </source>
</evidence>
<keyword evidence="10" id="KW-0378">Hydrolase</keyword>
<dbReference type="GO" id="GO:0010267">
    <property type="term" value="P:ta-siRNA processing"/>
    <property type="evidence" value="ECO:0007669"/>
    <property type="project" value="UniProtKB-ARBA"/>
</dbReference>
<keyword evidence="15" id="KW-0943">RNA-mediated gene silencing</keyword>
<evidence type="ECO:0000259" key="26">
    <source>
        <dbReference type="PROSITE" id="PS51327"/>
    </source>
</evidence>
<dbReference type="Proteomes" id="UP000228380">
    <property type="component" value="Chromosome 9"/>
</dbReference>
<keyword evidence="13" id="KW-0460">Magnesium</keyword>
<comment type="subunit">
    <text evidence="4">May interact with ARGONAUTE1 or PINHEAD through their common PAZ domains.</text>
</comment>
<dbReference type="SMART" id="SM00487">
    <property type="entry name" value="DEXDc"/>
    <property type="match status" value="1"/>
</dbReference>
<evidence type="ECO:0000256" key="2">
    <source>
        <dbReference type="ARBA" id="ARBA00001946"/>
    </source>
</evidence>
<evidence type="ECO:0000256" key="19">
    <source>
        <dbReference type="ARBA" id="ARBA00056187"/>
    </source>
</evidence>
<dbReference type="Gene3D" id="3.30.160.380">
    <property type="entry name" value="Dicer dimerisation domain"/>
    <property type="match status" value="1"/>
</dbReference>
<dbReference type="PANTHER" id="PTHR14950">
    <property type="entry name" value="DICER-RELATED"/>
    <property type="match status" value="1"/>
</dbReference>
<keyword evidence="27" id="KW-1185">Reference proteome</keyword>
<feature type="domain" description="RNase III" evidence="22">
    <location>
        <begin position="1038"/>
        <end position="1210"/>
    </location>
</feature>
<evidence type="ECO:0000313" key="28">
    <source>
        <dbReference type="RefSeq" id="XP_008793257.2"/>
    </source>
</evidence>
<dbReference type="PROSITE" id="PS50142">
    <property type="entry name" value="RNASE_3_2"/>
    <property type="match status" value="2"/>
</dbReference>
<dbReference type="GO" id="GO:0046872">
    <property type="term" value="F:metal ion binding"/>
    <property type="evidence" value="ECO:0007669"/>
    <property type="project" value="UniProtKB-KW"/>
</dbReference>
<keyword evidence="9" id="KW-0255">Endonuclease</keyword>
<dbReference type="GO" id="GO:0005737">
    <property type="term" value="C:cytoplasm"/>
    <property type="evidence" value="ECO:0007669"/>
    <property type="project" value="TreeGrafter"/>
</dbReference>
<dbReference type="KEGG" id="pda:103709597"/>
<dbReference type="PROSITE" id="PS51327">
    <property type="entry name" value="DICER_DSRBF"/>
    <property type="match status" value="1"/>
</dbReference>
<evidence type="ECO:0000256" key="9">
    <source>
        <dbReference type="ARBA" id="ARBA00022759"/>
    </source>
</evidence>
<dbReference type="SMART" id="SM00535">
    <property type="entry name" value="RIBOc"/>
    <property type="match status" value="2"/>
</dbReference>
<dbReference type="RefSeq" id="XP_008793257.2">
    <property type="nucleotide sequence ID" value="XM_008795035.4"/>
</dbReference>
<dbReference type="InterPro" id="IPR036389">
    <property type="entry name" value="RNase_III_sf"/>
</dbReference>
<dbReference type="SMART" id="SM00490">
    <property type="entry name" value="HELICc"/>
    <property type="match status" value="1"/>
</dbReference>
<evidence type="ECO:0000256" key="5">
    <source>
        <dbReference type="ARBA" id="ARBA00022722"/>
    </source>
</evidence>
<dbReference type="FunFam" id="2.170.260.10:FF:000004">
    <property type="entry name" value="Dicer-like 104"/>
    <property type="match status" value="1"/>
</dbReference>
<dbReference type="GO" id="GO:0005634">
    <property type="term" value="C:nucleus"/>
    <property type="evidence" value="ECO:0007669"/>
    <property type="project" value="UniProtKB-SubCell"/>
</dbReference>
<comment type="subcellular location">
    <subcellularLocation>
        <location evidence="3">Nucleus</location>
    </subcellularLocation>
</comment>
<keyword evidence="12" id="KW-0067">ATP-binding</keyword>
<proteinExistence type="inferred from homology"/>
<feature type="domain" description="RNase III" evidence="22">
    <location>
        <begin position="1251"/>
        <end position="1399"/>
    </location>
</feature>
<dbReference type="CDD" id="cd18034">
    <property type="entry name" value="DEXHc_dicer"/>
    <property type="match status" value="1"/>
</dbReference>
<dbReference type="PROSITE" id="PS00517">
    <property type="entry name" value="RNASE_3_1"/>
    <property type="match status" value="1"/>
</dbReference>
<organism evidence="27 28">
    <name type="scientific">Phoenix dactylifera</name>
    <name type="common">Date palm</name>
    <dbReference type="NCBI Taxonomy" id="42345"/>
    <lineage>
        <taxon>Eukaryota</taxon>
        <taxon>Viridiplantae</taxon>
        <taxon>Streptophyta</taxon>
        <taxon>Embryophyta</taxon>
        <taxon>Tracheophyta</taxon>
        <taxon>Spermatophyta</taxon>
        <taxon>Magnoliopsida</taxon>
        <taxon>Liliopsida</taxon>
        <taxon>Arecaceae</taxon>
        <taxon>Coryphoideae</taxon>
        <taxon>Phoeniceae</taxon>
        <taxon>Phoenix</taxon>
    </lineage>
</organism>
<dbReference type="Gene3D" id="1.10.1520.10">
    <property type="entry name" value="Ribonuclease III domain"/>
    <property type="match status" value="2"/>
</dbReference>
<dbReference type="Pfam" id="PF00270">
    <property type="entry name" value="DEAD"/>
    <property type="match status" value="1"/>
</dbReference>
<dbReference type="FunFam" id="1.10.1520.10:FF:000004">
    <property type="entry name" value="Endoribonuclease dicer-like 1"/>
    <property type="match status" value="1"/>
</dbReference>
<dbReference type="CDD" id="cd00593">
    <property type="entry name" value="RIBOc"/>
    <property type="match status" value="2"/>
</dbReference>
<evidence type="ECO:0000259" key="24">
    <source>
        <dbReference type="PROSITE" id="PS51192"/>
    </source>
</evidence>
<evidence type="ECO:0000256" key="17">
    <source>
        <dbReference type="ARBA" id="ARBA00023242"/>
    </source>
</evidence>
<feature type="domain" description="PAZ" evidence="23">
    <location>
        <begin position="891"/>
        <end position="1013"/>
    </location>
</feature>
<evidence type="ECO:0000256" key="3">
    <source>
        <dbReference type="ARBA" id="ARBA00004123"/>
    </source>
</evidence>
<keyword evidence="7" id="KW-0677">Repeat</keyword>
<dbReference type="GO" id="GO:0004525">
    <property type="term" value="F:ribonuclease III activity"/>
    <property type="evidence" value="ECO:0007669"/>
    <property type="project" value="InterPro"/>
</dbReference>
<evidence type="ECO:0000256" key="7">
    <source>
        <dbReference type="ARBA" id="ARBA00022737"/>
    </source>
</evidence>
<feature type="region of interest" description="Disordered" evidence="21">
    <location>
        <begin position="1"/>
        <end position="38"/>
    </location>
</feature>
<dbReference type="Pfam" id="PF02170">
    <property type="entry name" value="PAZ"/>
    <property type="match status" value="1"/>
</dbReference>
<feature type="domain" description="Dicer dsRNA-binding fold" evidence="26">
    <location>
        <begin position="585"/>
        <end position="675"/>
    </location>
</feature>
<keyword evidence="11" id="KW-0347">Helicase</keyword>
<comment type="cofactor">
    <cofactor evidence="2">
        <name>Mg(2+)</name>
        <dbReference type="ChEBI" id="CHEBI:18420"/>
    </cofactor>
</comment>
<dbReference type="InterPro" id="IPR038248">
    <property type="entry name" value="Dicer_dimer_sf"/>
</dbReference>
<dbReference type="PROSITE" id="PS50821">
    <property type="entry name" value="PAZ"/>
    <property type="match status" value="1"/>
</dbReference>
<dbReference type="Pfam" id="PF00636">
    <property type="entry name" value="Ribonuclease_3"/>
    <property type="match status" value="2"/>
</dbReference>
<evidence type="ECO:0000259" key="22">
    <source>
        <dbReference type="PROSITE" id="PS50142"/>
    </source>
</evidence>
<evidence type="ECO:0000256" key="21">
    <source>
        <dbReference type="SAM" id="MobiDB-lite"/>
    </source>
</evidence>
<keyword evidence="17" id="KW-0539">Nucleus</keyword>
<dbReference type="InterPro" id="IPR001650">
    <property type="entry name" value="Helicase_C-like"/>
</dbReference>
<dbReference type="PROSITE" id="PS51192">
    <property type="entry name" value="HELICASE_ATP_BIND_1"/>
    <property type="match status" value="1"/>
</dbReference>
<dbReference type="SUPFAM" id="SSF101690">
    <property type="entry name" value="PAZ domain"/>
    <property type="match status" value="1"/>
</dbReference>
<dbReference type="SMART" id="SM00949">
    <property type="entry name" value="PAZ"/>
    <property type="match status" value="1"/>
</dbReference>
<keyword evidence="16" id="KW-0464">Manganese</keyword>
<evidence type="ECO:0000259" key="23">
    <source>
        <dbReference type="PROSITE" id="PS50821"/>
    </source>
</evidence>
<evidence type="ECO:0000256" key="11">
    <source>
        <dbReference type="ARBA" id="ARBA00022806"/>
    </source>
</evidence>
<comment type="similarity">
    <text evidence="18 20">Belongs to the helicase family. Dicer subfamily.</text>
</comment>
<keyword evidence="5" id="KW-0540">Nuclease</keyword>
<dbReference type="Gene3D" id="3.40.50.300">
    <property type="entry name" value="P-loop containing nucleotide triphosphate hydrolases"/>
    <property type="match status" value="2"/>
</dbReference>
<evidence type="ECO:0000256" key="8">
    <source>
        <dbReference type="ARBA" id="ARBA00022741"/>
    </source>
</evidence>
<dbReference type="SUPFAM" id="SSF52540">
    <property type="entry name" value="P-loop containing nucleoside triphosphate hydrolases"/>
    <property type="match status" value="1"/>
</dbReference>
<dbReference type="InterPro" id="IPR011545">
    <property type="entry name" value="DEAD/DEAH_box_helicase_dom"/>
</dbReference>
<dbReference type="GO" id="GO:0004386">
    <property type="term" value="F:helicase activity"/>
    <property type="evidence" value="ECO:0007669"/>
    <property type="project" value="UniProtKB-KW"/>
</dbReference>
<dbReference type="InterPro" id="IPR000999">
    <property type="entry name" value="RNase_III_dom"/>
</dbReference>
<evidence type="ECO:0000256" key="15">
    <source>
        <dbReference type="ARBA" id="ARBA00023158"/>
    </source>
</evidence>
<dbReference type="Pfam" id="PF03368">
    <property type="entry name" value="Dicer_dimer"/>
    <property type="match status" value="1"/>
</dbReference>
<dbReference type="InterPro" id="IPR036085">
    <property type="entry name" value="PAZ_dom_sf"/>
</dbReference>
<evidence type="ECO:0000256" key="18">
    <source>
        <dbReference type="ARBA" id="ARBA00035116"/>
    </source>
</evidence>
<dbReference type="FunFam" id="3.30.160.380:FF:000001">
    <property type="entry name" value="Endoribonuclease dicer-like 1"/>
    <property type="match status" value="1"/>
</dbReference>
<evidence type="ECO:0000256" key="13">
    <source>
        <dbReference type="ARBA" id="ARBA00022842"/>
    </source>
</evidence>
<dbReference type="SUPFAM" id="SSF69065">
    <property type="entry name" value="RNase III domain-like"/>
    <property type="match status" value="2"/>
</dbReference>
<comment type="cofactor">
    <cofactor evidence="1">
        <name>Mn(2+)</name>
        <dbReference type="ChEBI" id="CHEBI:29035"/>
    </cofactor>
</comment>
<keyword evidence="8" id="KW-0547">Nucleotide-binding</keyword>
<dbReference type="InterPro" id="IPR003100">
    <property type="entry name" value="PAZ_dom"/>
</dbReference>
<reference evidence="27" key="1">
    <citation type="journal article" date="2019" name="Nat. Commun.">
        <title>Genome-wide association mapping of date palm fruit traits.</title>
        <authorList>
            <person name="Hazzouri K.M."/>
            <person name="Gros-Balthazard M."/>
            <person name="Flowers J.M."/>
            <person name="Copetti D."/>
            <person name="Lemansour A."/>
            <person name="Lebrun M."/>
            <person name="Masmoudi K."/>
            <person name="Ferrand S."/>
            <person name="Dhar M.I."/>
            <person name="Fresquez Z.A."/>
            <person name="Rosas U."/>
            <person name="Zhang J."/>
            <person name="Talag J."/>
            <person name="Lee S."/>
            <person name="Kudrna D."/>
            <person name="Powell R.F."/>
            <person name="Leitch I.J."/>
            <person name="Krueger R.R."/>
            <person name="Wing R.A."/>
            <person name="Amiri K.M.A."/>
            <person name="Purugganan M.D."/>
        </authorList>
    </citation>
    <scope>NUCLEOTIDE SEQUENCE [LARGE SCALE GENOMIC DNA]</scope>
    <source>
        <strain evidence="27">cv. Khalas</strain>
    </source>
</reference>